<sequence length="144" mass="16097">MILTQATKRDLEVAADDLCKHDLNEFHSHTAGRDPRTVIPTHLDETTMAIKVGSLVLAVGGSKDCLWFVTTNVVDMLTSGERMRFYRLLKEHLKGLREGGHQALTNFVSVDNKPHIRLLESLGATFSKGITMSPAGFAFRQFWL</sequence>
<organism evidence="1 2">
    <name type="scientific">Pseudomonas phage FRS</name>
    <dbReference type="NCBI Taxonomy" id="2861366"/>
    <lineage>
        <taxon>Viruses</taxon>
        <taxon>Duplodnaviria</taxon>
        <taxon>Heunggongvirae</taxon>
        <taxon>Uroviricota</taxon>
        <taxon>Caudoviricetes</taxon>
        <taxon>Autographivirales</taxon>
        <taxon>Autotranscriptaviridae</taxon>
        <taxon>Studiervirinae</taxon>
        <taxon>Ghunavirus</taxon>
        <taxon>Ghunavirus gv17A</taxon>
        <taxon>Ghunavirus 17A</taxon>
    </lineage>
</organism>
<gene>
    <name evidence="1" type="ORF">FRS_38</name>
</gene>
<name>A0AAE7VK03_9CAUD</name>
<reference evidence="1" key="1">
    <citation type="submission" date="2021-07" db="EMBL/GenBank/DDBJ databases">
        <authorList>
            <person name="DeCurzio J.M.K."/>
            <person name="Krukonis G.P."/>
            <person name="Delesalle V.A."/>
        </authorList>
    </citation>
    <scope>NUCLEOTIDE SEQUENCE</scope>
</reference>
<accession>A0AAE7VK03</accession>
<proteinExistence type="predicted"/>
<dbReference type="InterPro" id="IPR020335">
    <property type="entry name" value="Phage_T7_Gp13"/>
</dbReference>
<evidence type="ECO:0000313" key="2">
    <source>
        <dbReference type="Proteomes" id="UP000827997"/>
    </source>
</evidence>
<evidence type="ECO:0000313" key="1">
    <source>
        <dbReference type="EMBL" id="QXV72585.1"/>
    </source>
</evidence>
<dbReference type="Pfam" id="PF11090">
    <property type="entry name" value="Phage_T7_Gp13"/>
    <property type="match status" value="1"/>
</dbReference>
<dbReference type="Proteomes" id="UP000827997">
    <property type="component" value="Segment"/>
</dbReference>
<dbReference type="EMBL" id="MZ598487">
    <property type="protein sequence ID" value="QXV72585.1"/>
    <property type="molecule type" value="Genomic_DNA"/>
</dbReference>
<protein>
    <submittedName>
        <fullName evidence="1">Internal virion protein A</fullName>
    </submittedName>
</protein>